<dbReference type="SUPFAM" id="SSF117396">
    <property type="entry name" value="TM1631-like"/>
    <property type="match status" value="1"/>
</dbReference>
<name>A0A934X067_9BACT</name>
<dbReference type="EMBL" id="JAEQBW010000008">
    <property type="protein sequence ID" value="MBK6266459.1"/>
    <property type="molecule type" value="Genomic_DNA"/>
</dbReference>
<dbReference type="InterPro" id="IPR036520">
    <property type="entry name" value="UPF0759_sf"/>
</dbReference>
<dbReference type="AlphaFoldDB" id="A0A934X067"/>
<keyword evidence="2" id="KW-1185">Reference proteome</keyword>
<organism evidence="1 2">
    <name type="scientific">Marivirga aurantiaca</name>
    <dbReference type="NCBI Taxonomy" id="2802615"/>
    <lineage>
        <taxon>Bacteria</taxon>
        <taxon>Pseudomonadati</taxon>
        <taxon>Bacteroidota</taxon>
        <taxon>Cytophagia</taxon>
        <taxon>Cytophagales</taxon>
        <taxon>Marivirgaceae</taxon>
        <taxon>Marivirga</taxon>
    </lineage>
</organism>
<dbReference type="PANTHER" id="PTHR30348:SF4">
    <property type="entry name" value="DUF72 DOMAIN-CONTAINING PROTEIN"/>
    <property type="match status" value="1"/>
</dbReference>
<evidence type="ECO:0000313" key="1">
    <source>
        <dbReference type="EMBL" id="MBK6266459.1"/>
    </source>
</evidence>
<dbReference type="Pfam" id="PF01904">
    <property type="entry name" value="DUF72"/>
    <property type="match status" value="1"/>
</dbReference>
<comment type="caution">
    <text evidence="1">The sequence shown here is derived from an EMBL/GenBank/DDBJ whole genome shotgun (WGS) entry which is preliminary data.</text>
</comment>
<accession>A0A934X067</accession>
<dbReference type="PANTHER" id="PTHR30348">
    <property type="entry name" value="UNCHARACTERIZED PROTEIN YECE"/>
    <property type="match status" value="1"/>
</dbReference>
<gene>
    <name evidence="1" type="ORF">JKA74_15545</name>
</gene>
<dbReference type="Gene3D" id="3.20.20.410">
    <property type="entry name" value="Protein of unknown function UPF0759"/>
    <property type="match status" value="1"/>
</dbReference>
<proteinExistence type="predicted"/>
<protein>
    <submittedName>
        <fullName evidence="1">DUF72 domain-containing protein</fullName>
    </submittedName>
</protein>
<dbReference type="InterPro" id="IPR002763">
    <property type="entry name" value="DUF72"/>
</dbReference>
<dbReference type="Proteomes" id="UP000611723">
    <property type="component" value="Unassembled WGS sequence"/>
</dbReference>
<reference evidence="1" key="1">
    <citation type="submission" date="2021-01" db="EMBL/GenBank/DDBJ databases">
        <title>Marivirga aurantiaca sp. nov., isolated from intertidal surface sediments.</title>
        <authorList>
            <person name="Zhang M."/>
        </authorList>
    </citation>
    <scope>NUCLEOTIDE SEQUENCE</scope>
    <source>
        <strain evidence="1">S37H4</strain>
    </source>
</reference>
<dbReference type="RefSeq" id="WP_201432142.1">
    <property type="nucleotide sequence ID" value="NZ_JAEQBW010000008.1"/>
</dbReference>
<sequence length="240" mass="28534">MQTYIGCSGFHYNDWRGKFYPENLPRKEWLAYYAHHFNSVEINTTFYGLPKEATLKNWYDQVSGNFKFTLKGSRFITHIKKMTKPEESLSNFYYSIETLGGKLGCILWQLPGYIHKDMEKLGKFCQALSTDYNNVIEFRHNSWFDEEVYEVLKKYNVSFCMLSAPDDLRNDRVNTTNKAYLRFHGTEQWYSGLYSEEELKNWAKSLQEMKDLQSSYIYFNNDQKARAPENARMMQELMKG</sequence>
<evidence type="ECO:0000313" key="2">
    <source>
        <dbReference type="Proteomes" id="UP000611723"/>
    </source>
</evidence>